<evidence type="ECO:0000256" key="1">
    <source>
        <dbReference type="SAM" id="MobiDB-lite"/>
    </source>
</evidence>
<keyword evidence="3" id="KW-1185">Reference proteome</keyword>
<dbReference type="OrthoDB" id="2261329at2759"/>
<reference evidence="2 3" key="1">
    <citation type="journal article" date="2019" name="Nat. Ecol. Evol.">
        <title>Megaphylogeny resolves global patterns of mushroom evolution.</title>
        <authorList>
            <person name="Varga T."/>
            <person name="Krizsan K."/>
            <person name="Foldi C."/>
            <person name="Dima B."/>
            <person name="Sanchez-Garcia M."/>
            <person name="Sanchez-Ramirez S."/>
            <person name="Szollosi G.J."/>
            <person name="Szarkandi J.G."/>
            <person name="Papp V."/>
            <person name="Albert L."/>
            <person name="Andreopoulos W."/>
            <person name="Angelini C."/>
            <person name="Antonin V."/>
            <person name="Barry K.W."/>
            <person name="Bougher N.L."/>
            <person name="Buchanan P."/>
            <person name="Buyck B."/>
            <person name="Bense V."/>
            <person name="Catcheside P."/>
            <person name="Chovatia M."/>
            <person name="Cooper J."/>
            <person name="Damon W."/>
            <person name="Desjardin D."/>
            <person name="Finy P."/>
            <person name="Geml J."/>
            <person name="Haridas S."/>
            <person name="Hughes K."/>
            <person name="Justo A."/>
            <person name="Karasinski D."/>
            <person name="Kautmanova I."/>
            <person name="Kiss B."/>
            <person name="Kocsube S."/>
            <person name="Kotiranta H."/>
            <person name="LaButti K.M."/>
            <person name="Lechner B.E."/>
            <person name="Liimatainen K."/>
            <person name="Lipzen A."/>
            <person name="Lukacs Z."/>
            <person name="Mihaltcheva S."/>
            <person name="Morgado L.N."/>
            <person name="Niskanen T."/>
            <person name="Noordeloos M.E."/>
            <person name="Ohm R.A."/>
            <person name="Ortiz-Santana B."/>
            <person name="Ovrebo C."/>
            <person name="Racz N."/>
            <person name="Riley R."/>
            <person name="Savchenko A."/>
            <person name="Shiryaev A."/>
            <person name="Soop K."/>
            <person name="Spirin V."/>
            <person name="Szebenyi C."/>
            <person name="Tomsovsky M."/>
            <person name="Tulloss R.E."/>
            <person name="Uehling J."/>
            <person name="Grigoriev I.V."/>
            <person name="Vagvolgyi C."/>
            <person name="Papp T."/>
            <person name="Martin F.M."/>
            <person name="Miettinen O."/>
            <person name="Hibbett D.S."/>
            <person name="Nagy L.G."/>
        </authorList>
    </citation>
    <scope>NUCLEOTIDE SEQUENCE [LARGE SCALE GENOMIC DNA]</scope>
    <source>
        <strain evidence="2 3">FP101781</strain>
    </source>
</reference>
<evidence type="ECO:0000313" key="3">
    <source>
        <dbReference type="Proteomes" id="UP000298030"/>
    </source>
</evidence>
<dbReference type="EMBL" id="QPFP01000003">
    <property type="protein sequence ID" value="TEB38337.1"/>
    <property type="molecule type" value="Genomic_DNA"/>
</dbReference>
<dbReference type="Proteomes" id="UP000298030">
    <property type="component" value="Unassembled WGS sequence"/>
</dbReference>
<feature type="compositionally biased region" description="Low complexity" evidence="1">
    <location>
        <begin position="28"/>
        <end position="47"/>
    </location>
</feature>
<evidence type="ECO:0000313" key="2">
    <source>
        <dbReference type="EMBL" id="TEB38337.1"/>
    </source>
</evidence>
<protein>
    <submittedName>
        <fullName evidence="2">Uncharacterized protein</fullName>
    </submittedName>
</protein>
<feature type="region of interest" description="Disordered" evidence="1">
    <location>
        <begin position="26"/>
        <end position="123"/>
    </location>
</feature>
<organism evidence="2 3">
    <name type="scientific">Coprinellus micaceus</name>
    <name type="common">Glistening ink-cap mushroom</name>
    <name type="synonym">Coprinus micaceus</name>
    <dbReference type="NCBI Taxonomy" id="71717"/>
    <lineage>
        <taxon>Eukaryota</taxon>
        <taxon>Fungi</taxon>
        <taxon>Dikarya</taxon>
        <taxon>Basidiomycota</taxon>
        <taxon>Agaricomycotina</taxon>
        <taxon>Agaricomycetes</taxon>
        <taxon>Agaricomycetidae</taxon>
        <taxon>Agaricales</taxon>
        <taxon>Agaricineae</taxon>
        <taxon>Psathyrellaceae</taxon>
        <taxon>Coprinellus</taxon>
    </lineage>
</organism>
<feature type="region of interest" description="Disordered" evidence="1">
    <location>
        <begin position="161"/>
        <end position="237"/>
    </location>
</feature>
<dbReference type="AlphaFoldDB" id="A0A4Y7TW08"/>
<gene>
    <name evidence="2" type="ORF">FA13DRAFT_740837</name>
</gene>
<proteinExistence type="predicted"/>
<dbReference type="STRING" id="71717.A0A4Y7TW08"/>
<name>A0A4Y7TW08_COPMI</name>
<feature type="compositionally biased region" description="Polar residues" evidence="1">
    <location>
        <begin position="48"/>
        <end position="69"/>
    </location>
</feature>
<accession>A0A4Y7TW08</accession>
<feature type="compositionally biased region" description="Basic and acidic residues" evidence="1">
    <location>
        <begin position="190"/>
        <end position="209"/>
    </location>
</feature>
<sequence length="667" mass="70292">MKRANSASITNLGRLSVVRTRLAAMEGASSSSSSAPTSPASQRSASPFSPTRTSSTHARTWNAVGTSRVGSPVPSNARARGRGRSLVLSYTDPNPSPSNLPGEASLGHSRRGGGDPSTSTTGMMMMMRGSTTRAQAHRLDVNGCEGEGEAFIAVAGHAHPGREGSELALGDTLGVSGDVNDSDGVGANSESEHADIGHVDGDGGGDQRKGPGRVASRSGAKPTQEAGGGSESGSEHWQGHMDVVGMLDPECDYGPPATATATTDGLPRGITTTTTVPVPADRQAGWRIAEVVSGIQAIQRTVGNPGEGEGDVYSVLRGVGEKVDGVGGVVERVREVVEGIERTLDAHGNRDGRAKGKVSSMEDAVREEMKAGLEGVQAKIEEIVKLDRNNAGSGVAFLSTGSTPGPAFVELRELKERVEVLGKIEEETQRLVGGLGDGAKERSRELVKEIGRLTSLLEADHAHREQQSAQQADSVRYLNELNTWLEAFVNNGSSHIQALALSIDKLYAELAPSGSKSPPPGGGRSLLYDVRQLVLGMKARDQSMAGLQAAVNDLVVSVGTEVQKGGFDSASLAQMIDAQKREQEAMLRVFTDDEIKGERLRFVEAMKEATAINVQRESFPPSHFPLNHLPLPTSQLHKMMAVAVVLPYRLTGLQAPHCRCSTPALMH</sequence>
<comment type="caution">
    <text evidence="2">The sequence shown here is derived from an EMBL/GenBank/DDBJ whole genome shotgun (WGS) entry which is preliminary data.</text>
</comment>